<organism evidence="3">
    <name type="scientific">Chaetoceros debilis</name>
    <dbReference type="NCBI Taxonomy" id="122233"/>
    <lineage>
        <taxon>Eukaryota</taxon>
        <taxon>Sar</taxon>
        <taxon>Stramenopiles</taxon>
        <taxon>Ochrophyta</taxon>
        <taxon>Bacillariophyta</taxon>
        <taxon>Coscinodiscophyceae</taxon>
        <taxon>Chaetocerotophycidae</taxon>
        <taxon>Chaetocerotales</taxon>
        <taxon>Chaetocerotaceae</taxon>
        <taxon>Chaetoceros</taxon>
    </lineage>
</organism>
<evidence type="ECO:0000256" key="1">
    <source>
        <dbReference type="SAM" id="MobiDB-lite"/>
    </source>
</evidence>
<dbReference type="AlphaFoldDB" id="A0A7S3PWA3"/>
<evidence type="ECO:0000259" key="2">
    <source>
        <dbReference type="Pfam" id="PF05347"/>
    </source>
</evidence>
<reference evidence="3" key="1">
    <citation type="submission" date="2021-01" db="EMBL/GenBank/DDBJ databases">
        <authorList>
            <person name="Corre E."/>
            <person name="Pelletier E."/>
            <person name="Niang G."/>
            <person name="Scheremetjew M."/>
            <person name="Finn R."/>
            <person name="Kale V."/>
            <person name="Holt S."/>
            <person name="Cochrane G."/>
            <person name="Meng A."/>
            <person name="Brown T."/>
            <person name="Cohen L."/>
        </authorList>
    </citation>
    <scope>NUCLEOTIDE SEQUENCE</scope>
    <source>
        <strain evidence="3">MM31A-1</strain>
    </source>
</reference>
<feature type="region of interest" description="Disordered" evidence="1">
    <location>
        <begin position="73"/>
        <end position="100"/>
    </location>
</feature>
<sequence length="100" mass="11733">MALQQTRKELLHLYKKLLRSCATYPSKNRWSMHQGIREEFRENINLDPEDDKTQKKISVAIKGLSQLRMYDEDNLGGGNKDNPNWNVHLEQNPMPKPDNL</sequence>
<gene>
    <name evidence="3" type="ORF">CDEB00056_LOCUS2276</name>
</gene>
<protein>
    <recommendedName>
        <fullName evidence="2">Complex 1 LYR protein domain-containing protein</fullName>
    </recommendedName>
</protein>
<name>A0A7S3PWA3_9STRA</name>
<dbReference type="InterPro" id="IPR008011">
    <property type="entry name" value="Complex1_LYR_dom"/>
</dbReference>
<accession>A0A7S3PWA3</accession>
<feature type="domain" description="Complex 1 LYR protein" evidence="2">
    <location>
        <begin position="8"/>
        <end position="65"/>
    </location>
</feature>
<proteinExistence type="predicted"/>
<evidence type="ECO:0000313" key="3">
    <source>
        <dbReference type="EMBL" id="CAE0457435.1"/>
    </source>
</evidence>
<dbReference type="EMBL" id="HBIO01003328">
    <property type="protein sequence ID" value="CAE0457435.1"/>
    <property type="molecule type" value="Transcribed_RNA"/>
</dbReference>
<dbReference type="Pfam" id="PF05347">
    <property type="entry name" value="Complex1_LYR"/>
    <property type="match status" value="1"/>
</dbReference>